<evidence type="ECO:0000256" key="3">
    <source>
        <dbReference type="ARBA" id="ARBA00022676"/>
    </source>
</evidence>
<keyword evidence="11" id="KW-1185">Reference proteome</keyword>
<protein>
    <recommendedName>
        <fullName evidence="10">Hexosyltransferase</fullName>
        <ecNumber evidence="10">2.4.1.-</ecNumber>
    </recommendedName>
</protein>
<dbReference type="OrthoDB" id="6148153at2759"/>
<dbReference type="EC" id="2.4.1.-" evidence="10"/>
<sequence>MKVFSFYKRIFNRMPVPTSIKRMKRLMIFLAGLTVVMWLASSLVISTFSLAIPIRTSENSTKESYIELSKNSVNMVKNNVRIQNRSLENKTLTEIDRLIAENKKLKEHMYTQEEVISFLSQPILNEYSIKYMFNPSTACAENMNQVLFIVPSKTNNFDNRNKVRQSERGKFVNLTENGSKLFFFLGRHQGGSQKIQRLIEDEIVTYRDIVQIDFTDTYANILQKTVSMLHWVTHFCSNTSFVVRTDDDVKVNVTNIISALEEKRRTFRHFLLGEIQEGWEPIRNRHSKYFLSMTEYPHPLLPRFAIGGLLGFPAATAALLYQCALRLKPIWLDDVFITGLCAPKVGVTLIGDPRFTFKHWDW</sequence>
<keyword evidence="5" id="KW-0812">Transmembrane</keyword>
<keyword evidence="8 10" id="KW-0333">Golgi apparatus</keyword>
<name>A0A9W2ZF15_BIOGL</name>
<organism evidence="11 12">
    <name type="scientific">Biomphalaria glabrata</name>
    <name type="common">Bloodfluke planorb</name>
    <name type="synonym">Freshwater snail</name>
    <dbReference type="NCBI Taxonomy" id="6526"/>
    <lineage>
        <taxon>Eukaryota</taxon>
        <taxon>Metazoa</taxon>
        <taxon>Spiralia</taxon>
        <taxon>Lophotrochozoa</taxon>
        <taxon>Mollusca</taxon>
        <taxon>Gastropoda</taxon>
        <taxon>Heterobranchia</taxon>
        <taxon>Euthyneura</taxon>
        <taxon>Panpulmonata</taxon>
        <taxon>Hygrophila</taxon>
        <taxon>Lymnaeoidea</taxon>
        <taxon>Planorbidae</taxon>
        <taxon>Biomphalaria</taxon>
    </lineage>
</organism>
<dbReference type="PANTHER" id="PTHR11214:SF379">
    <property type="entry name" value="HEXOSYLTRANSFERASE-RELATED"/>
    <property type="match status" value="1"/>
</dbReference>
<dbReference type="GO" id="GO:0016758">
    <property type="term" value="F:hexosyltransferase activity"/>
    <property type="evidence" value="ECO:0007669"/>
    <property type="project" value="InterPro"/>
</dbReference>
<dbReference type="Proteomes" id="UP001165740">
    <property type="component" value="Chromosome 18"/>
</dbReference>
<evidence type="ECO:0000256" key="7">
    <source>
        <dbReference type="ARBA" id="ARBA00022989"/>
    </source>
</evidence>
<keyword evidence="4" id="KW-0808">Transferase</keyword>
<keyword evidence="6" id="KW-0735">Signal-anchor</keyword>
<dbReference type="GO" id="GO:0000139">
    <property type="term" value="C:Golgi membrane"/>
    <property type="evidence" value="ECO:0007669"/>
    <property type="project" value="UniProtKB-SubCell"/>
</dbReference>
<reference evidence="12" key="1">
    <citation type="submission" date="2025-08" db="UniProtKB">
        <authorList>
            <consortium name="RefSeq"/>
        </authorList>
    </citation>
    <scope>IDENTIFICATION</scope>
</reference>
<gene>
    <name evidence="12" type="primary">LOC129923996</name>
</gene>
<evidence type="ECO:0000313" key="12">
    <source>
        <dbReference type="RefSeq" id="XP_055873543.1"/>
    </source>
</evidence>
<dbReference type="Gene3D" id="3.90.550.50">
    <property type="match status" value="1"/>
</dbReference>
<proteinExistence type="inferred from homology"/>
<dbReference type="PANTHER" id="PTHR11214">
    <property type="entry name" value="BETA-1,3-N-ACETYLGLUCOSAMINYLTRANSFERASE"/>
    <property type="match status" value="1"/>
</dbReference>
<dbReference type="Pfam" id="PF01762">
    <property type="entry name" value="Galactosyl_T"/>
    <property type="match status" value="1"/>
</dbReference>
<dbReference type="RefSeq" id="XP_055873543.1">
    <property type="nucleotide sequence ID" value="XM_056017568.1"/>
</dbReference>
<evidence type="ECO:0000256" key="4">
    <source>
        <dbReference type="ARBA" id="ARBA00022679"/>
    </source>
</evidence>
<evidence type="ECO:0000313" key="11">
    <source>
        <dbReference type="Proteomes" id="UP001165740"/>
    </source>
</evidence>
<dbReference type="GeneID" id="129923996"/>
<accession>A0A9W2ZF15</accession>
<evidence type="ECO:0000256" key="1">
    <source>
        <dbReference type="ARBA" id="ARBA00004323"/>
    </source>
</evidence>
<comment type="subcellular location">
    <subcellularLocation>
        <location evidence="1 10">Golgi apparatus membrane</location>
        <topology evidence="1 10">Single-pass type II membrane protein</topology>
    </subcellularLocation>
</comment>
<evidence type="ECO:0000256" key="8">
    <source>
        <dbReference type="ARBA" id="ARBA00023034"/>
    </source>
</evidence>
<keyword evidence="7" id="KW-1133">Transmembrane helix</keyword>
<keyword evidence="9" id="KW-0472">Membrane</keyword>
<dbReference type="GO" id="GO:0006493">
    <property type="term" value="P:protein O-linked glycosylation"/>
    <property type="evidence" value="ECO:0007669"/>
    <property type="project" value="TreeGrafter"/>
</dbReference>
<dbReference type="AlphaFoldDB" id="A0A9W2ZF15"/>
<comment type="similarity">
    <text evidence="2 10">Belongs to the glycosyltransferase 31 family.</text>
</comment>
<evidence type="ECO:0000256" key="9">
    <source>
        <dbReference type="ARBA" id="ARBA00023136"/>
    </source>
</evidence>
<dbReference type="OMA" id="PITISPC"/>
<evidence type="ECO:0000256" key="2">
    <source>
        <dbReference type="ARBA" id="ARBA00008661"/>
    </source>
</evidence>
<evidence type="ECO:0000256" key="10">
    <source>
        <dbReference type="RuleBase" id="RU363063"/>
    </source>
</evidence>
<keyword evidence="3 10" id="KW-0328">Glycosyltransferase</keyword>
<evidence type="ECO:0000256" key="5">
    <source>
        <dbReference type="ARBA" id="ARBA00022692"/>
    </source>
</evidence>
<dbReference type="InterPro" id="IPR002659">
    <property type="entry name" value="Glyco_trans_31"/>
</dbReference>
<evidence type="ECO:0000256" key="6">
    <source>
        <dbReference type="ARBA" id="ARBA00022968"/>
    </source>
</evidence>